<dbReference type="PANTHER" id="PTHR30055">
    <property type="entry name" value="HTH-TYPE TRANSCRIPTIONAL REGULATOR RUTR"/>
    <property type="match status" value="1"/>
</dbReference>
<dbReference type="Gene3D" id="1.10.357.10">
    <property type="entry name" value="Tetracycline Repressor, domain 2"/>
    <property type="match status" value="1"/>
</dbReference>
<dbReference type="Pfam" id="PF00440">
    <property type="entry name" value="TetR_N"/>
    <property type="match status" value="1"/>
</dbReference>
<evidence type="ECO:0000313" key="5">
    <source>
        <dbReference type="Proteomes" id="UP000320314"/>
    </source>
</evidence>
<comment type="caution">
    <text evidence="4">The sequence shown here is derived from an EMBL/GenBank/DDBJ whole genome shotgun (WGS) entry which is preliminary data.</text>
</comment>
<keyword evidence="1 2" id="KW-0238">DNA-binding</keyword>
<dbReference type="InterPro" id="IPR001647">
    <property type="entry name" value="HTH_TetR"/>
</dbReference>
<dbReference type="EMBL" id="VHLH01000001">
    <property type="protein sequence ID" value="TPW32920.1"/>
    <property type="molecule type" value="Genomic_DNA"/>
</dbReference>
<feature type="domain" description="HTH tetR-type" evidence="3">
    <location>
        <begin position="17"/>
        <end position="77"/>
    </location>
</feature>
<keyword evidence="5" id="KW-1185">Reference proteome</keyword>
<organism evidence="4 5">
    <name type="scientific">Pararhizobium mangrovi</name>
    <dbReference type="NCBI Taxonomy" id="2590452"/>
    <lineage>
        <taxon>Bacteria</taxon>
        <taxon>Pseudomonadati</taxon>
        <taxon>Pseudomonadota</taxon>
        <taxon>Alphaproteobacteria</taxon>
        <taxon>Hyphomicrobiales</taxon>
        <taxon>Rhizobiaceae</taxon>
        <taxon>Rhizobium/Agrobacterium group</taxon>
        <taxon>Pararhizobium</taxon>
    </lineage>
</organism>
<dbReference type="Proteomes" id="UP000320314">
    <property type="component" value="Unassembled WGS sequence"/>
</dbReference>
<reference evidence="4 5" key="1">
    <citation type="submission" date="2019-06" db="EMBL/GenBank/DDBJ databases">
        <authorList>
            <person name="Li M."/>
        </authorList>
    </citation>
    <scope>NUCLEOTIDE SEQUENCE [LARGE SCALE GENOMIC DNA]</scope>
    <source>
        <strain evidence="4 5">BGMRC6574</strain>
    </source>
</reference>
<dbReference type="Gene3D" id="1.10.10.60">
    <property type="entry name" value="Homeodomain-like"/>
    <property type="match status" value="1"/>
</dbReference>
<evidence type="ECO:0000259" key="3">
    <source>
        <dbReference type="PROSITE" id="PS50977"/>
    </source>
</evidence>
<evidence type="ECO:0000256" key="1">
    <source>
        <dbReference type="ARBA" id="ARBA00023125"/>
    </source>
</evidence>
<dbReference type="RefSeq" id="WP_141165224.1">
    <property type="nucleotide sequence ID" value="NZ_VHLH01000001.1"/>
</dbReference>
<dbReference type="PRINTS" id="PR00455">
    <property type="entry name" value="HTHTETR"/>
</dbReference>
<dbReference type="InterPro" id="IPR039536">
    <property type="entry name" value="TetR_C_Proteobacteria"/>
</dbReference>
<protein>
    <submittedName>
        <fullName evidence="4">TetR/AcrR family transcriptional regulator</fullName>
    </submittedName>
</protein>
<dbReference type="PROSITE" id="PS50977">
    <property type="entry name" value="HTH_TETR_2"/>
    <property type="match status" value="1"/>
</dbReference>
<dbReference type="Pfam" id="PF14246">
    <property type="entry name" value="TetR_C_7"/>
    <property type="match status" value="1"/>
</dbReference>
<proteinExistence type="predicted"/>
<dbReference type="AlphaFoldDB" id="A0A506UHZ0"/>
<dbReference type="GO" id="GO:0003700">
    <property type="term" value="F:DNA-binding transcription factor activity"/>
    <property type="evidence" value="ECO:0007669"/>
    <property type="project" value="TreeGrafter"/>
</dbReference>
<dbReference type="InterPro" id="IPR009057">
    <property type="entry name" value="Homeodomain-like_sf"/>
</dbReference>
<accession>A0A506UHZ0</accession>
<evidence type="ECO:0000313" key="4">
    <source>
        <dbReference type="EMBL" id="TPW32920.1"/>
    </source>
</evidence>
<dbReference type="PANTHER" id="PTHR30055:SF146">
    <property type="entry name" value="HTH-TYPE TRANSCRIPTIONAL DUAL REGULATOR CECR"/>
    <property type="match status" value="1"/>
</dbReference>
<gene>
    <name evidence="4" type="ORF">FJU11_01500</name>
</gene>
<dbReference type="SUPFAM" id="SSF46689">
    <property type="entry name" value="Homeodomain-like"/>
    <property type="match status" value="1"/>
</dbReference>
<sequence length="226" mass="24769">MDTQVRDETGEGTPRWGERQTAVLEAALSLLVEGGERALTTAGLARRANCSKESIYKWFDDRDGLLAAMVAFQAGKVRAPSAGERPMGREAFRGNLVTFAHDLLDVLAGEVSLAMNRLAIGTASREDARLGRLVLERGRRLIGIRAGALIEAGRSQGFIAYENRDDAFRTLYGLIVQDMHVRLLLGETLGADERDFARRASKAVDRFMHLYGSDAARGQTEETEGN</sequence>
<dbReference type="GO" id="GO:0000976">
    <property type="term" value="F:transcription cis-regulatory region binding"/>
    <property type="evidence" value="ECO:0007669"/>
    <property type="project" value="TreeGrafter"/>
</dbReference>
<feature type="DNA-binding region" description="H-T-H motif" evidence="2">
    <location>
        <begin position="40"/>
        <end position="59"/>
    </location>
</feature>
<dbReference type="OrthoDB" id="7914379at2"/>
<evidence type="ECO:0000256" key="2">
    <source>
        <dbReference type="PROSITE-ProRule" id="PRU00335"/>
    </source>
</evidence>
<dbReference type="InterPro" id="IPR050109">
    <property type="entry name" value="HTH-type_TetR-like_transc_reg"/>
</dbReference>
<name>A0A506UHZ0_9HYPH</name>